<reference evidence="3" key="1">
    <citation type="submission" date="2022-06" db="EMBL/GenBank/DDBJ databases">
        <title>Diverse halophilic archaea isolated from saline environments.</title>
        <authorList>
            <person name="Cui H.-L."/>
        </authorList>
    </citation>
    <scope>NUCLEOTIDE SEQUENCE</scope>
    <source>
        <strain evidence="3">WLHS1</strain>
    </source>
</reference>
<dbReference type="AlphaFoldDB" id="A0A9E7NA49"/>
<sequence>MEHSSDAVTARDGSVGSDATVDADEPDAQTAARLVLSYPEDLSDWGRFQVEKPAFRAFLRKTREQAEPGDVWEEFVGVGCCGNTLDVPLRVESVEGGSRIGSETEIDYEVREACGLDGSWRVQSAGGPRRS</sequence>
<dbReference type="Pfam" id="PF25922">
    <property type="entry name" value="DUF7968"/>
    <property type="match status" value="1"/>
</dbReference>
<evidence type="ECO:0000313" key="4">
    <source>
        <dbReference type="Proteomes" id="UP001056855"/>
    </source>
</evidence>
<dbReference type="Proteomes" id="UP001056855">
    <property type="component" value="Chromosome"/>
</dbReference>
<feature type="region of interest" description="Disordered" evidence="1">
    <location>
        <begin position="1"/>
        <end position="26"/>
    </location>
</feature>
<accession>A0A9E7NA49</accession>
<dbReference type="EMBL" id="CP100355">
    <property type="protein sequence ID" value="UTF54255.1"/>
    <property type="molecule type" value="Genomic_DNA"/>
</dbReference>
<dbReference type="GeneID" id="73288963"/>
<feature type="domain" description="DUF7968" evidence="2">
    <location>
        <begin position="28"/>
        <end position="130"/>
    </location>
</feature>
<evidence type="ECO:0000313" key="3">
    <source>
        <dbReference type="EMBL" id="UTF54255.1"/>
    </source>
</evidence>
<dbReference type="KEGG" id="sawl:NGM29_02915"/>
<dbReference type="RefSeq" id="WP_254158843.1">
    <property type="nucleotide sequence ID" value="NZ_CP100355.1"/>
</dbReference>
<proteinExistence type="predicted"/>
<evidence type="ECO:0000256" key="1">
    <source>
        <dbReference type="SAM" id="MobiDB-lite"/>
    </source>
</evidence>
<gene>
    <name evidence="3" type="ORF">NGM29_02915</name>
</gene>
<name>A0A9E7NA49_9EURY</name>
<organism evidence="3 4">
    <name type="scientific">Natronosalvus rutilus</name>
    <dbReference type="NCBI Taxonomy" id="2953753"/>
    <lineage>
        <taxon>Archaea</taxon>
        <taxon>Methanobacteriati</taxon>
        <taxon>Methanobacteriota</taxon>
        <taxon>Stenosarchaea group</taxon>
        <taxon>Halobacteria</taxon>
        <taxon>Halobacteriales</taxon>
        <taxon>Natrialbaceae</taxon>
        <taxon>Natronosalvus</taxon>
    </lineage>
</organism>
<protein>
    <recommendedName>
        <fullName evidence="2">DUF7968 domain-containing protein</fullName>
    </recommendedName>
</protein>
<evidence type="ECO:0000259" key="2">
    <source>
        <dbReference type="Pfam" id="PF25922"/>
    </source>
</evidence>
<dbReference type="InterPro" id="IPR058274">
    <property type="entry name" value="DUF7968"/>
</dbReference>
<keyword evidence="4" id="KW-1185">Reference proteome</keyword>